<keyword evidence="6 11" id="KW-0547">Nucleotide-binding</keyword>
<dbReference type="RefSeq" id="WP_058738720.1">
    <property type="nucleotide sequence ID" value="NZ_CP011266.1"/>
</dbReference>
<evidence type="ECO:0000256" key="10">
    <source>
        <dbReference type="ARBA" id="ARBA00047767"/>
    </source>
</evidence>
<feature type="binding site" evidence="11">
    <location>
        <position position="145"/>
    </location>
    <ligand>
        <name>ATP</name>
        <dbReference type="ChEBI" id="CHEBI:30616"/>
    </ligand>
</feature>
<evidence type="ECO:0000259" key="12">
    <source>
        <dbReference type="Pfam" id="PF00696"/>
    </source>
</evidence>
<keyword evidence="7 11" id="KW-0418">Kinase</keyword>
<dbReference type="GO" id="GO:0005737">
    <property type="term" value="C:cytoplasm"/>
    <property type="evidence" value="ECO:0007669"/>
    <property type="project" value="UniProtKB-SubCell"/>
</dbReference>
<evidence type="ECO:0000256" key="2">
    <source>
        <dbReference type="ARBA" id="ARBA00004791"/>
    </source>
</evidence>
<dbReference type="InterPro" id="IPR001048">
    <property type="entry name" value="Asp/Glu/Uridylate_kinase"/>
</dbReference>
<evidence type="ECO:0000313" key="14">
    <source>
        <dbReference type="Proteomes" id="UP000067738"/>
    </source>
</evidence>
<dbReference type="EMBL" id="CP011266">
    <property type="protein sequence ID" value="ALT68396.1"/>
    <property type="molecule type" value="Genomic_DNA"/>
</dbReference>
<evidence type="ECO:0000256" key="5">
    <source>
        <dbReference type="ARBA" id="ARBA00022679"/>
    </source>
</evidence>
<name>A0A0U3CIM1_9EURY</name>
<comment type="pathway">
    <text evidence="2 11">Pyrimidine metabolism; CTP biosynthesis via de novo pathway; UDP from UMP (UMPK route): step 1/1.</text>
</comment>
<keyword evidence="8 11" id="KW-0067">ATP-binding</keyword>
<dbReference type="PANTHER" id="PTHR42833:SF4">
    <property type="entry name" value="URIDYLATE KINASE PUMPKIN, CHLOROPLASTIC"/>
    <property type="match status" value="1"/>
</dbReference>
<dbReference type="SUPFAM" id="SSF53633">
    <property type="entry name" value="Carbamate kinase-like"/>
    <property type="match status" value="1"/>
</dbReference>
<feature type="binding site" evidence="11">
    <location>
        <begin position="9"/>
        <end position="10"/>
    </location>
    <ligand>
        <name>ATP</name>
        <dbReference type="ChEBI" id="CHEBI:30616"/>
    </ligand>
</feature>
<feature type="binding site" evidence="11">
    <location>
        <begin position="113"/>
        <end position="119"/>
    </location>
    <ligand>
        <name>UMP</name>
        <dbReference type="ChEBI" id="CHEBI:57865"/>
    </ligand>
</feature>
<dbReference type="HAMAP" id="MF_01220_A">
    <property type="entry name" value="PyrH_A"/>
    <property type="match status" value="1"/>
</dbReference>
<dbReference type="Gene3D" id="3.40.1160.10">
    <property type="entry name" value="Acetylglutamate kinase-like"/>
    <property type="match status" value="1"/>
</dbReference>
<evidence type="ECO:0000256" key="11">
    <source>
        <dbReference type="HAMAP-Rule" id="MF_01220"/>
    </source>
</evidence>
<feature type="binding site" evidence="11">
    <location>
        <position position="43"/>
    </location>
    <ligand>
        <name>UMP</name>
        <dbReference type="ChEBI" id="CHEBI:57865"/>
    </ligand>
</feature>
<dbReference type="PIRSF" id="PIRSF005650">
    <property type="entry name" value="Uridylate_kin"/>
    <property type="match status" value="1"/>
</dbReference>
<dbReference type="UniPathway" id="UPA00159">
    <property type="reaction ID" value="UER00275"/>
</dbReference>
<proteinExistence type="inferred from homology"/>
<evidence type="ECO:0000256" key="4">
    <source>
        <dbReference type="ARBA" id="ARBA00022490"/>
    </source>
</evidence>
<dbReference type="GO" id="GO:0006225">
    <property type="term" value="P:UDP biosynthetic process"/>
    <property type="evidence" value="ECO:0007669"/>
    <property type="project" value="TreeGrafter"/>
</dbReference>
<dbReference type="InterPro" id="IPR011817">
    <property type="entry name" value="Uridylate_kinase"/>
</dbReference>
<evidence type="ECO:0000256" key="6">
    <source>
        <dbReference type="ARBA" id="ARBA00022741"/>
    </source>
</evidence>
<evidence type="ECO:0000256" key="3">
    <source>
        <dbReference type="ARBA" id="ARBA00007614"/>
    </source>
</evidence>
<comment type="caution">
    <text evidence="11">Lacks conserved residue(s) required for the propagation of feature annotation.</text>
</comment>
<keyword evidence="5 11" id="KW-0808">Transferase</keyword>
<dbReference type="InterPro" id="IPR036393">
    <property type="entry name" value="AceGlu_kinase-like_sf"/>
</dbReference>
<comment type="subcellular location">
    <subcellularLocation>
        <location evidence="1 11">Cytoplasm</location>
    </subcellularLocation>
</comment>
<dbReference type="GeneID" id="26735573"/>
<comment type="similarity">
    <text evidence="3 11">Belongs to the UMP kinase family.</text>
</comment>
<dbReference type="NCBIfam" id="TIGR02076">
    <property type="entry name" value="pyrH_arch"/>
    <property type="match status" value="1"/>
</dbReference>
<feature type="binding site" evidence="11">
    <location>
        <position position="139"/>
    </location>
    <ligand>
        <name>ATP</name>
        <dbReference type="ChEBI" id="CHEBI:30616"/>
    </ligand>
</feature>
<dbReference type="OrthoDB" id="372251at2157"/>
<dbReference type="InterPro" id="IPR011818">
    <property type="entry name" value="Uridylate_kinase_arch/spir"/>
</dbReference>
<evidence type="ECO:0000313" key="13">
    <source>
        <dbReference type="EMBL" id="ALT68396.1"/>
    </source>
</evidence>
<keyword evidence="14" id="KW-1185">Reference proteome</keyword>
<dbReference type="GO" id="GO:0044210">
    <property type="term" value="P:'de novo' CTP biosynthetic process"/>
    <property type="evidence" value="ECO:0007669"/>
    <property type="project" value="UniProtKB-UniRule"/>
</dbReference>
<keyword evidence="4 11" id="KW-0963">Cytoplasm</keyword>
<feature type="binding site" evidence="11">
    <location>
        <position position="44"/>
    </location>
    <ligand>
        <name>ATP</name>
        <dbReference type="ChEBI" id="CHEBI:30616"/>
    </ligand>
</feature>
<feature type="binding site" evidence="11">
    <location>
        <position position="65"/>
    </location>
    <ligand>
        <name>UMP</name>
        <dbReference type="ChEBI" id="CHEBI:57865"/>
    </ligand>
</feature>
<accession>A0A0U3CIM1</accession>
<dbReference type="PANTHER" id="PTHR42833">
    <property type="entry name" value="URIDYLATE KINASE"/>
    <property type="match status" value="1"/>
</dbReference>
<comment type="catalytic activity">
    <reaction evidence="10 11">
        <text>UMP + ATP = UDP + ADP</text>
        <dbReference type="Rhea" id="RHEA:24400"/>
        <dbReference type="ChEBI" id="CHEBI:30616"/>
        <dbReference type="ChEBI" id="CHEBI:57865"/>
        <dbReference type="ChEBI" id="CHEBI:58223"/>
        <dbReference type="ChEBI" id="CHEBI:456216"/>
        <dbReference type="EC" id="2.7.4.22"/>
    </reaction>
</comment>
<feature type="binding site" evidence="11">
    <location>
        <position position="148"/>
    </location>
    <ligand>
        <name>ATP</name>
        <dbReference type="ChEBI" id="CHEBI:30616"/>
    </ligand>
</feature>
<dbReference type="GO" id="GO:0033862">
    <property type="term" value="F:UMP kinase activity"/>
    <property type="evidence" value="ECO:0007669"/>
    <property type="project" value="UniProtKB-EC"/>
</dbReference>
<comment type="subunit">
    <text evidence="11">Homohexamer.</text>
</comment>
<feature type="domain" description="Aspartate/glutamate/uridylate kinase" evidence="12">
    <location>
        <begin position="1"/>
        <end position="202"/>
    </location>
</feature>
<feature type="binding site" evidence="11">
    <location>
        <position position="48"/>
    </location>
    <ligand>
        <name>ATP</name>
        <dbReference type="ChEBI" id="CHEBI:30616"/>
    </ligand>
</feature>
<sequence>MKIVVAIGGSILLKDYDSTRFKQYSEILKELTEEHELFIVVGGGKPAREYISVVRDFGAGEAQCDDIGIEVTRINAKLLLSALGDVAYQRVPHNFQEALEFASSGKIIVMGGTEPAHSTDAVSAILAEYVHADKLINLTSVDGMYTKDPNKYDDAELVSEITATDLLDFLNGKDMKAGTYEFFDTTAVQMIKRSNLETVIANGNEPENLIKAINGEDIGTKVINE</sequence>
<comment type="function">
    <text evidence="11">Catalyzes the reversible phosphorylation of UMP to UDP.</text>
</comment>
<reference evidence="13 14" key="1">
    <citation type="submission" date="2015-04" db="EMBL/GenBank/DDBJ databases">
        <title>The complete genome sequence of the rumen methanogen Methanobrevibacter millerae SM9.</title>
        <authorList>
            <person name="Leahy S.C."/>
            <person name="Kelly W.J."/>
            <person name="Pacheco D.M."/>
            <person name="Li D."/>
            <person name="Altermann E."/>
            <person name="Attwood G.T."/>
        </authorList>
    </citation>
    <scope>NUCLEOTIDE SEQUENCE [LARGE SCALE GENOMIC DNA]</scope>
    <source>
        <strain evidence="13 14">SM9</strain>
    </source>
</reference>
<dbReference type="EC" id="2.7.4.22" evidence="11"/>
<evidence type="ECO:0000256" key="9">
    <source>
        <dbReference type="ARBA" id="ARBA00022975"/>
    </source>
</evidence>
<dbReference type="Pfam" id="PF00696">
    <property type="entry name" value="AA_kinase"/>
    <property type="match status" value="1"/>
</dbReference>
<dbReference type="Proteomes" id="UP000067738">
    <property type="component" value="Chromosome"/>
</dbReference>
<comment type="activity regulation">
    <text evidence="11">Inhibited by UTP.</text>
</comment>
<evidence type="ECO:0000256" key="8">
    <source>
        <dbReference type="ARBA" id="ARBA00022840"/>
    </source>
</evidence>
<keyword evidence="9 11" id="KW-0665">Pyrimidine biosynthesis</keyword>
<evidence type="ECO:0000256" key="1">
    <source>
        <dbReference type="ARBA" id="ARBA00004496"/>
    </source>
</evidence>
<dbReference type="PATRIC" id="fig|230361.4.peg.619"/>
<gene>
    <name evidence="11 13" type="primary">pyrH</name>
    <name evidence="13" type="ORF">sm9_0597</name>
</gene>
<dbReference type="CDD" id="cd04253">
    <property type="entry name" value="AAK_UMPK-PyrH-Pf"/>
    <property type="match status" value="1"/>
</dbReference>
<organism evidence="13 14">
    <name type="scientific">Methanobrevibacter millerae</name>
    <dbReference type="NCBI Taxonomy" id="230361"/>
    <lineage>
        <taxon>Archaea</taxon>
        <taxon>Methanobacteriati</taxon>
        <taxon>Methanobacteriota</taxon>
        <taxon>Methanomada group</taxon>
        <taxon>Methanobacteria</taxon>
        <taxon>Methanobacteriales</taxon>
        <taxon>Methanobacteriaceae</taxon>
        <taxon>Methanobrevibacter</taxon>
    </lineage>
</organism>
<dbReference type="KEGG" id="mmil:sm9_0597"/>
<dbReference type="GO" id="GO:0005524">
    <property type="term" value="F:ATP binding"/>
    <property type="evidence" value="ECO:0007669"/>
    <property type="project" value="UniProtKB-KW"/>
</dbReference>
<protein>
    <recommendedName>
        <fullName evidence="11">Uridylate kinase</fullName>
        <shortName evidence="11">UK</shortName>
        <ecNumber evidence="11">2.7.4.22</ecNumber>
    </recommendedName>
    <alternativeName>
        <fullName evidence="11">Uridine monophosphate kinase</fullName>
        <shortName evidence="11">UMP kinase</shortName>
        <shortName evidence="11">UMPK</shortName>
    </alternativeName>
</protein>
<evidence type="ECO:0000256" key="7">
    <source>
        <dbReference type="ARBA" id="ARBA00022777"/>
    </source>
</evidence>
<dbReference type="AlphaFoldDB" id="A0A0U3CIM1"/>